<name>A0A5B7WRM7_9MICC</name>
<organism evidence="2 3">
    <name type="scientific">Glutamicibacter creatinolyticus</name>
    <dbReference type="NCBI Taxonomy" id="162496"/>
    <lineage>
        <taxon>Bacteria</taxon>
        <taxon>Bacillati</taxon>
        <taxon>Actinomycetota</taxon>
        <taxon>Actinomycetes</taxon>
        <taxon>Micrococcales</taxon>
        <taxon>Micrococcaceae</taxon>
        <taxon>Glutamicibacter</taxon>
    </lineage>
</organism>
<feature type="transmembrane region" description="Helical" evidence="1">
    <location>
        <begin position="44"/>
        <end position="63"/>
    </location>
</feature>
<accession>A0A5B7WRM7</accession>
<dbReference type="EMBL" id="CP034412">
    <property type="protein sequence ID" value="QCY46741.1"/>
    <property type="molecule type" value="Genomic_DNA"/>
</dbReference>
<keyword evidence="1" id="KW-1133">Transmembrane helix</keyword>
<keyword evidence="1" id="KW-0472">Membrane</keyword>
<evidence type="ECO:0000256" key="1">
    <source>
        <dbReference type="SAM" id="Phobius"/>
    </source>
</evidence>
<protein>
    <recommendedName>
        <fullName evidence="4">Pilus assembly protein</fullName>
    </recommendedName>
</protein>
<evidence type="ECO:0000313" key="2">
    <source>
        <dbReference type="EMBL" id="QCY46741.1"/>
    </source>
</evidence>
<proteinExistence type="predicted"/>
<evidence type="ECO:0008006" key="4">
    <source>
        <dbReference type="Google" id="ProtNLM"/>
    </source>
</evidence>
<dbReference type="Proteomes" id="UP000307000">
    <property type="component" value="Chromosome"/>
</dbReference>
<keyword evidence="1" id="KW-0812">Transmembrane</keyword>
<gene>
    <name evidence="2" type="ORF">GcLGCM259_0993</name>
</gene>
<reference evidence="2 3" key="1">
    <citation type="submission" date="2018-12" db="EMBL/GenBank/DDBJ databases">
        <title>Complete Genome Sequence of Glutamicibacter creatinolyticus strain LGCM259,isolated from an abscess of a 12-year-old mare in Italy.</title>
        <authorList>
            <person name="Santos R.G."/>
            <person name="Silva A.L."/>
            <person name="Seyffert N."/>
            <person name="Castro T.L.P."/>
            <person name="Attili A.R."/>
            <person name="Rifici C."/>
            <person name="Mazzullo G."/>
            <person name="Brenig B."/>
            <person name="Venanzi F."/>
            <person name="Azevedo V."/>
        </authorList>
    </citation>
    <scope>NUCLEOTIDE SEQUENCE [LARGE SCALE GENOMIC DNA]</scope>
    <source>
        <strain evidence="2 3">LGCM 259</strain>
    </source>
</reference>
<keyword evidence="3" id="KW-1185">Reference proteome</keyword>
<sequence length="170" mass="17867">MARALAEPACRRPYSRRGRRAARPVARRRIALPAPLADDRGSSIVEFIFTSTLVLIPMIYLVLAAGQIQAASYAAVGSADHAAKVFAASTEASAAEAYAHDVVGRTLRDFGIPAQQAQTTISCSPACLEPGSTVSVSVTVRVPLPLLPEGFTASVLTVDSAATQRVDRFG</sequence>
<dbReference type="KEGG" id="gcr:GcLGCM259_0993"/>
<dbReference type="RefSeq" id="WP_138172940.1">
    <property type="nucleotide sequence ID" value="NZ_CP034412.1"/>
</dbReference>
<evidence type="ECO:0000313" key="3">
    <source>
        <dbReference type="Proteomes" id="UP000307000"/>
    </source>
</evidence>
<dbReference type="AlphaFoldDB" id="A0A5B7WRM7"/>